<dbReference type="InterPro" id="IPR000873">
    <property type="entry name" value="AMP-dep_synth/lig_dom"/>
</dbReference>
<comment type="similarity">
    <text evidence="2">Belongs to the ATP-dependent AMP-binding enzyme family.</text>
</comment>
<keyword evidence="8" id="KW-1185">Reference proteome</keyword>
<dbReference type="InterPro" id="IPR042099">
    <property type="entry name" value="ANL_N_sf"/>
</dbReference>
<dbReference type="Pfam" id="PF00501">
    <property type="entry name" value="AMP-binding"/>
    <property type="match status" value="1"/>
</dbReference>
<comment type="subcellular location">
    <subcellularLocation>
        <location evidence="1">Peroxisome</location>
    </subcellularLocation>
</comment>
<evidence type="ECO:0000256" key="1">
    <source>
        <dbReference type="ARBA" id="ARBA00004275"/>
    </source>
</evidence>
<dbReference type="EMBL" id="OU963914">
    <property type="protein sequence ID" value="CAH2986201.1"/>
    <property type="molecule type" value="Genomic_DNA"/>
</dbReference>
<evidence type="ECO:0000256" key="2">
    <source>
        <dbReference type="ARBA" id="ARBA00006432"/>
    </source>
</evidence>
<keyword evidence="4" id="KW-0576">Peroxisome</keyword>
<evidence type="ECO:0000259" key="5">
    <source>
        <dbReference type="Pfam" id="PF00501"/>
    </source>
</evidence>
<feature type="domain" description="AMP-dependent synthetase/ligase" evidence="5">
    <location>
        <begin position="52"/>
        <end position="407"/>
    </location>
</feature>
<dbReference type="InterPro" id="IPR045851">
    <property type="entry name" value="AMP-bd_C_sf"/>
</dbReference>
<dbReference type="PANTHER" id="PTHR24096">
    <property type="entry name" value="LONG-CHAIN-FATTY-ACID--COA LIGASE"/>
    <property type="match status" value="1"/>
</dbReference>
<evidence type="ECO:0008006" key="9">
    <source>
        <dbReference type="Google" id="ProtNLM"/>
    </source>
</evidence>
<evidence type="ECO:0000313" key="8">
    <source>
        <dbReference type="Proteomes" id="UP001153292"/>
    </source>
</evidence>
<dbReference type="Pfam" id="PF13193">
    <property type="entry name" value="AMP-binding_C"/>
    <property type="match status" value="1"/>
</dbReference>
<dbReference type="InterPro" id="IPR020845">
    <property type="entry name" value="AMP-binding_CS"/>
</dbReference>
<dbReference type="InterPro" id="IPR025110">
    <property type="entry name" value="AMP-bd_C"/>
</dbReference>
<dbReference type="PANTHER" id="PTHR24096:SF149">
    <property type="entry name" value="AMP-BINDING DOMAIN-CONTAINING PROTEIN-RELATED"/>
    <property type="match status" value="1"/>
</dbReference>
<gene>
    <name evidence="7" type="ORF">CHILSU_LOCUS5946</name>
</gene>
<evidence type="ECO:0000256" key="4">
    <source>
        <dbReference type="ARBA" id="ARBA00023140"/>
    </source>
</evidence>
<evidence type="ECO:0000259" key="6">
    <source>
        <dbReference type="Pfam" id="PF13193"/>
    </source>
</evidence>
<protein>
    <recommendedName>
        <fullName evidence="9">Luciferin 4-monooxygenase</fullName>
    </recommendedName>
</protein>
<proteinExistence type="inferred from homology"/>
<keyword evidence="3" id="KW-0436">Ligase</keyword>
<reference evidence="7" key="1">
    <citation type="submission" date="2021-12" db="EMBL/GenBank/DDBJ databases">
        <authorList>
            <person name="King R."/>
        </authorList>
    </citation>
    <scope>NUCLEOTIDE SEQUENCE</scope>
</reference>
<organism evidence="7 8">
    <name type="scientific">Chilo suppressalis</name>
    <name type="common">Asiatic rice borer moth</name>
    <dbReference type="NCBI Taxonomy" id="168631"/>
    <lineage>
        <taxon>Eukaryota</taxon>
        <taxon>Metazoa</taxon>
        <taxon>Ecdysozoa</taxon>
        <taxon>Arthropoda</taxon>
        <taxon>Hexapoda</taxon>
        <taxon>Insecta</taxon>
        <taxon>Pterygota</taxon>
        <taxon>Neoptera</taxon>
        <taxon>Endopterygota</taxon>
        <taxon>Lepidoptera</taxon>
        <taxon>Glossata</taxon>
        <taxon>Ditrysia</taxon>
        <taxon>Pyraloidea</taxon>
        <taxon>Crambidae</taxon>
        <taxon>Crambinae</taxon>
        <taxon>Chilo</taxon>
    </lineage>
</organism>
<name>A0ABN8L8Z8_CHISP</name>
<dbReference type="Proteomes" id="UP001153292">
    <property type="component" value="Chromosome 21"/>
</dbReference>
<dbReference type="SUPFAM" id="SSF56801">
    <property type="entry name" value="Acetyl-CoA synthetase-like"/>
    <property type="match status" value="1"/>
</dbReference>
<evidence type="ECO:0000256" key="3">
    <source>
        <dbReference type="ARBA" id="ARBA00022598"/>
    </source>
</evidence>
<evidence type="ECO:0000313" key="7">
    <source>
        <dbReference type="EMBL" id="CAH2986201.1"/>
    </source>
</evidence>
<sequence>MRLPRYSNDAVHRFVGELTARIVAESGIATDRFHMGKIILQSFKDAPDFLMQIDGGTDERETNQSALLRSVRCAMAMKAAGLKKGDVVVLVAPNHIDLAMPFYAALYLGVIVAPVDRMLGVHELRETFKVIKPSMVFCQSEKATTIQLALNKIDLNTQIVTFDKGDYLCSFKEFLDGNGSDVNVDEFRAADFDPEDTIALLVPTSGTTGVSKSAAVTHKNIAITGPYLWSRYYQFPTPTEVALIGSPLQWLTAIMNFILSPIFRYTRLQTSFTLTQKHAYYLINTYKPTFTILSPTLMTKLMKPDIRDQCDFTSLNMILLGGSVVPQTLINEIKKVAPDAEVIDTYGMTELTSIGFHGDNPPPGSCGKPVGCFQYRIINPETQEDIDEPNVPGELWVKGPGIFKEYYNNPEATAETFADGRWFKTGDTFYRDAQWNYYFVERIKLLLKYNSNQISPVELEDVIRQHPGVLDVAVTGVPDPECGELPVACVVPRPGYDVTAKDIKDLVKENLSEAKQLHGGVIFLTEIPMTASTKVHRRKLKEIAIAMTKH</sequence>
<feature type="domain" description="AMP-binding enzyme C-terminal" evidence="6">
    <location>
        <begin position="458"/>
        <end position="534"/>
    </location>
</feature>
<accession>A0ABN8L8Z8</accession>
<dbReference type="Gene3D" id="3.30.300.30">
    <property type="match status" value="1"/>
</dbReference>
<dbReference type="Gene3D" id="3.40.50.12780">
    <property type="entry name" value="N-terminal domain of ligase-like"/>
    <property type="match status" value="1"/>
</dbReference>
<dbReference type="PROSITE" id="PS00455">
    <property type="entry name" value="AMP_BINDING"/>
    <property type="match status" value="1"/>
</dbReference>